<keyword evidence="1" id="KW-0732">Signal</keyword>
<dbReference type="RefSeq" id="WP_209360139.1">
    <property type="nucleotide sequence ID" value="NZ_JAGISH010000003.1"/>
</dbReference>
<organism evidence="2 3">
    <name type="scientific">Sagittula salina</name>
    <dbReference type="NCBI Taxonomy" id="2820268"/>
    <lineage>
        <taxon>Bacteria</taxon>
        <taxon>Pseudomonadati</taxon>
        <taxon>Pseudomonadota</taxon>
        <taxon>Alphaproteobacteria</taxon>
        <taxon>Rhodobacterales</taxon>
        <taxon>Roseobacteraceae</taxon>
        <taxon>Sagittula</taxon>
    </lineage>
</organism>
<evidence type="ECO:0000313" key="2">
    <source>
        <dbReference type="EMBL" id="MBP0482284.1"/>
    </source>
</evidence>
<name>A0A940S2S4_9RHOB</name>
<dbReference type="EMBL" id="JAGISH010000003">
    <property type="protein sequence ID" value="MBP0482284.1"/>
    <property type="molecule type" value="Genomic_DNA"/>
</dbReference>
<dbReference type="Proteomes" id="UP000675940">
    <property type="component" value="Unassembled WGS sequence"/>
</dbReference>
<dbReference type="AlphaFoldDB" id="A0A940S2S4"/>
<evidence type="ECO:0000313" key="3">
    <source>
        <dbReference type="Proteomes" id="UP000675940"/>
    </source>
</evidence>
<proteinExistence type="predicted"/>
<feature type="signal peptide" evidence="1">
    <location>
        <begin position="1"/>
        <end position="19"/>
    </location>
</feature>
<reference evidence="2" key="1">
    <citation type="submission" date="2021-03" db="EMBL/GenBank/DDBJ databases">
        <title>Sagittula salina sp. nov. strain M10.9X isolated from the marine waste.</title>
        <authorList>
            <person name="Satari L."/>
            <person name="Molina-Menor E."/>
            <person name="Vidal-Verdu A."/>
            <person name="Pascual J."/>
            <person name="Pereto J."/>
            <person name="Porcar M."/>
        </authorList>
    </citation>
    <scope>NUCLEOTIDE SEQUENCE</scope>
    <source>
        <strain evidence="2">M10.9X</strain>
    </source>
</reference>
<gene>
    <name evidence="2" type="ORF">J5474_07240</name>
</gene>
<evidence type="ECO:0000256" key="1">
    <source>
        <dbReference type="SAM" id="SignalP"/>
    </source>
</evidence>
<feature type="chain" id="PRO_5036884508" evidence="1">
    <location>
        <begin position="20"/>
        <end position="177"/>
    </location>
</feature>
<accession>A0A940S2S4</accession>
<keyword evidence="3" id="KW-1185">Reference proteome</keyword>
<comment type="caution">
    <text evidence="2">The sequence shown here is derived from an EMBL/GenBank/DDBJ whole genome shotgun (WGS) entry which is preliminary data.</text>
</comment>
<sequence>MRCIGLGLMVALAAGAVRAEEAVWQFLWQGGGGYTVRGGLSYDASLVTGAVVRGDDLTCFFIEGLKDGGPVGRWGLAMLNEKTWWRLNFAPVPGAFLVEGMGVDMPQAWNMDGFGTSCGAGGFGFNIGNAAQDICIDGTLIVESQIDPFRSFPAERAPGLRFPPYACVGPDLMSALE</sequence>
<protein>
    <submittedName>
        <fullName evidence="2">Uncharacterized protein</fullName>
    </submittedName>
</protein>